<dbReference type="PANTHER" id="PTHR44329">
    <property type="entry name" value="SERINE/THREONINE-PROTEIN KINASE TNNI3K-RELATED"/>
    <property type="match status" value="1"/>
</dbReference>
<dbReference type="EMBL" id="JAPMOS010000023">
    <property type="protein sequence ID" value="KAJ4459026.1"/>
    <property type="molecule type" value="Genomic_DNA"/>
</dbReference>
<keyword evidence="4" id="KW-0472">Membrane</keyword>
<evidence type="ECO:0000259" key="6">
    <source>
        <dbReference type="PROSITE" id="PS50011"/>
    </source>
</evidence>
<keyword evidence="1" id="KW-0547">Nucleotide-binding</keyword>
<evidence type="ECO:0000256" key="3">
    <source>
        <dbReference type="SAM" id="MobiDB-lite"/>
    </source>
</evidence>
<sequence length="1671" mass="172006">MMAGRWAVWVSLCLVTLFSAKALGVPTPCYVSNTGTDHPNCTQLNAPCQTPSFAISAEHCQSVVFLTDLSIYESIVIPADIPDFSLSGGPSGHSLTCNESATAFSALVATLDDQSQMTSLTLANLTFVGCRAPTSGGALRLSTTSTTTLDVLVEGCAFERCQAACSGGALDLYAGPAAARLRLVVTGATFAGGRILTSATCPPERRVGGAAIALTTNTSASVQLTATACVFRDHVGLGASAVRTAGPVDLTLSGSAFINNQATPCVAQAEGGAGTVVAEGPKRVAVHGCRFQTSVVLDAPGAADSAQGPIGAALLVTGTTFAMDGPLVEIAGCTFNESSVISTSRIVGGAVYLALGAGRANISETSILWSHLEAYGSLASAAALHVEAATIGLQGLQVVGSTIEASGFVSGGAVCLVYTEQLEVDRCVIRDSMALVAGGVINGGAMAVLAIPQGSTAPARITNSLFEDNEALGGSILGGALFTDAARLLIADTVFRANSGTGAAFASGGAAALSRADGLAILRASFVNNSLEAPTAVGGALHSSAAANLTIVDSWFVGNSLFVDGFGKGGAVHLISYVNASRMVMGGCYLINNFIDCLECASQGEAMVIMGAKNALLEGVVFFTTRPPAPYTTGGCLSLQTSDVEMRGTTFTGCRAQDGGALALSVQSRALLTDCAMTRCSATSQGGAVRADSPLTLVGTSCEQCSALLGGCISASSSLTVNRSVLTGNEALLAGGAIFMQNAALVVDGSTLRENAVPQGNGAAIAAYRGSLDLSRSTVAGNVAYNGAVYGVNVALVSADTTYEGNAAYMGAAISLTGGSLRSAGDLIRQHTAEGALYGACFLTNVEPAIFTAGTLAGNTADSGGALVAIGSSVSFDETQLTDNRAVGNRGGAMAVVRSRVTMTGCSALGNSAWTDGGVLYATQDSTVSISGSTFTFNMAQGSGGALGLLGRVQWRLADCLFDRNDALLSGGALYASPPIGPPADLPCLRSGFTQNTATQMGAALCLSIASASGSALSGAAPPRLLVSDSWFEGQGSPDPALTPNGTLSIACSACDILDAAEVHLARTNFTGNVGGGLYAYRNVRAEADAGCVFQENPARRSGAGRMKSAWLEANCTLALGDDGPSNDTAVAGGTAWIYTDPTSAVARPRALPLLPQLHGLPVGEDGRLGAAVRLARPVWEVSITLRDAHALANFAPVCRFLVGGAPACGGPVPFFISRTDNTTGTCALADPAQEAADLVYEVQLSNDGIEFVSIGRVTTYRSYTGVVAAVGITLGVVAALGVLAFGVFFLARWVRLKRATAIELASWRSYQVASVDFTSLKILQRVGHGAAGEVFKGDLNGTAVAVKRLFDTSPSQAMTDDFRREVAMMRTLRHPYIVSLIGATFESPRLIITEFMGRGSLYGLLHDEALAMPPALRLRMAFDMARGLNYLHTLKPPILHRDVKSQNMLVTDDLRVKVSDFGISRLSQEAGITTAAGTPAWSAPEVLRGDRSWLPSDVFSFGVRGCCPALAAPPCVAPPSPGPILFSGRLIRTHLLFLPRAVCAQVVLWELFTRQTPWEGVPPLRVMMTVTQGARLPVPPPPAAAGEPGCPPLVGDLIRACFEERPEARPTMQQVVDQLAPEVEAHPYAAEAPAGERRRRRKSPVPQVTAGPGRRADSVALLEEGLLEQQ</sequence>
<dbReference type="Pfam" id="PF07714">
    <property type="entry name" value="PK_Tyr_Ser-Thr"/>
    <property type="match status" value="2"/>
</dbReference>
<dbReference type="InterPro" id="IPR000719">
    <property type="entry name" value="Prot_kinase_dom"/>
</dbReference>
<reference evidence="7" key="1">
    <citation type="journal article" date="2022" name="bioRxiv">
        <title>Genomics of Preaxostyla Flagellates Illuminates Evolutionary Transitions and the Path Towards Mitochondrial Loss.</title>
        <authorList>
            <person name="Novak L.V.F."/>
            <person name="Treitli S.C."/>
            <person name="Pyrih J."/>
            <person name="Halakuc P."/>
            <person name="Pipaliya S.V."/>
            <person name="Vacek V."/>
            <person name="Brzon O."/>
            <person name="Soukal P."/>
            <person name="Eme L."/>
            <person name="Dacks J.B."/>
            <person name="Karnkowska A."/>
            <person name="Elias M."/>
            <person name="Hampl V."/>
        </authorList>
    </citation>
    <scope>NUCLEOTIDE SEQUENCE</scope>
    <source>
        <strain evidence="7">RCP-MX</strain>
    </source>
</reference>
<keyword evidence="4" id="KW-0812">Transmembrane</keyword>
<evidence type="ECO:0000313" key="7">
    <source>
        <dbReference type="EMBL" id="KAJ4459026.1"/>
    </source>
</evidence>
<evidence type="ECO:0000256" key="5">
    <source>
        <dbReference type="SAM" id="SignalP"/>
    </source>
</evidence>
<dbReference type="InterPro" id="IPR001245">
    <property type="entry name" value="Ser-Thr/Tyr_kinase_cat_dom"/>
</dbReference>
<name>A0ABQ8UIH4_9EUKA</name>
<evidence type="ECO:0000313" key="8">
    <source>
        <dbReference type="Proteomes" id="UP001141327"/>
    </source>
</evidence>
<keyword evidence="7" id="KW-0808">Transferase</keyword>
<dbReference type="Pfam" id="PF13229">
    <property type="entry name" value="Beta_helix"/>
    <property type="match status" value="1"/>
</dbReference>
<keyword evidence="7" id="KW-0418">Kinase</keyword>
<dbReference type="Gene3D" id="3.30.200.20">
    <property type="entry name" value="Phosphorylase Kinase, domain 1"/>
    <property type="match status" value="1"/>
</dbReference>
<dbReference type="InterPro" id="IPR008271">
    <property type="entry name" value="Ser/Thr_kinase_AS"/>
</dbReference>
<comment type="caution">
    <text evidence="7">The sequence shown here is derived from an EMBL/GenBank/DDBJ whole genome shotgun (WGS) entry which is preliminary data.</text>
</comment>
<dbReference type="InterPro" id="IPR011009">
    <property type="entry name" value="Kinase-like_dom_sf"/>
</dbReference>
<dbReference type="PANTHER" id="PTHR44329:SF298">
    <property type="entry name" value="MIXED LINEAGE KINASE DOMAIN-LIKE PROTEIN"/>
    <property type="match status" value="1"/>
</dbReference>
<feature type="region of interest" description="Disordered" evidence="3">
    <location>
        <begin position="1624"/>
        <end position="1671"/>
    </location>
</feature>
<keyword evidence="4" id="KW-1133">Transmembrane helix</keyword>
<keyword evidence="8" id="KW-1185">Reference proteome</keyword>
<evidence type="ECO:0000256" key="4">
    <source>
        <dbReference type="SAM" id="Phobius"/>
    </source>
</evidence>
<dbReference type="SUPFAM" id="SSF51126">
    <property type="entry name" value="Pectin lyase-like"/>
    <property type="match status" value="4"/>
</dbReference>
<dbReference type="InterPro" id="IPR051681">
    <property type="entry name" value="Ser/Thr_Kinases-Pseudokinases"/>
</dbReference>
<proteinExistence type="predicted"/>
<dbReference type="SMART" id="SM00220">
    <property type="entry name" value="S_TKc"/>
    <property type="match status" value="1"/>
</dbReference>
<dbReference type="PROSITE" id="PS50011">
    <property type="entry name" value="PROTEIN_KINASE_DOM"/>
    <property type="match status" value="1"/>
</dbReference>
<keyword evidence="2" id="KW-0067">ATP-binding</keyword>
<accession>A0ABQ8UIH4</accession>
<dbReference type="Gene3D" id="1.10.510.10">
    <property type="entry name" value="Transferase(Phosphotransferase) domain 1"/>
    <property type="match status" value="1"/>
</dbReference>
<protein>
    <submittedName>
        <fullName evidence="7">Serine/threonine-protein kinase EDR1</fullName>
    </submittedName>
</protein>
<dbReference type="PROSITE" id="PS00108">
    <property type="entry name" value="PROTEIN_KINASE_ST"/>
    <property type="match status" value="1"/>
</dbReference>
<dbReference type="InterPro" id="IPR039448">
    <property type="entry name" value="Beta_helix"/>
</dbReference>
<feature type="chain" id="PRO_5045475310" evidence="5">
    <location>
        <begin position="25"/>
        <end position="1671"/>
    </location>
</feature>
<evidence type="ECO:0000256" key="1">
    <source>
        <dbReference type="ARBA" id="ARBA00022741"/>
    </source>
</evidence>
<dbReference type="CDD" id="cd13999">
    <property type="entry name" value="STKc_MAP3K-like"/>
    <property type="match status" value="1"/>
</dbReference>
<evidence type="ECO:0000256" key="2">
    <source>
        <dbReference type="ARBA" id="ARBA00022840"/>
    </source>
</evidence>
<dbReference type="GO" id="GO:0016301">
    <property type="term" value="F:kinase activity"/>
    <property type="evidence" value="ECO:0007669"/>
    <property type="project" value="UniProtKB-KW"/>
</dbReference>
<feature type="signal peptide" evidence="5">
    <location>
        <begin position="1"/>
        <end position="24"/>
    </location>
</feature>
<dbReference type="Proteomes" id="UP001141327">
    <property type="component" value="Unassembled WGS sequence"/>
</dbReference>
<dbReference type="InterPro" id="IPR011050">
    <property type="entry name" value="Pectin_lyase_fold/virulence"/>
</dbReference>
<keyword evidence="5" id="KW-0732">Signal</keyword>
<gene>
    <name evidence="7" type="ORF">PAPYR_5077</name>
</gene>
<organism evidence="7 8">
    <name type="scientific">Paratrimastix pyriformis</name>
    <dbReference type="NCBI Taxonomy" id="342808"/>
    <lineage>
        <taxon>Eukaryota</taxon>
        <taxon>Metamonada</taxon>
        <taxon>Preaxostyla</taxon>
        <taxon>Paratrimastigidae</taxon>
        <taxon>Paratrimastix</taxon>
    </lineage>
</organism>
<dbReference type="SUPFAM" id="SSF56112">
    <property type="entry name" value="Protein kinase-like (PK-like)"/>
    <property type="match status" value="2"/>
</dbReference>
<feature type="domain" description="Protein kinase" evidence="6">
    <location>
        <begin position="1321"/>
        <end position="1630"/>
    </location>
</feature>
<feature type="transmembrane region" description="Helical" evidence="4">
    <location>
        <begin position="1267"/>
        <end position="1292"/>
    </location>
</feature>